<dbReference type="GO" id="GO:0030288">
    <property type="term" value="C:outer membrane-bounded periplasmic space"/>
    <property type="evidence" value="ECO:0007669"/>
    <property type="project" value="TreeGrafter"/>
</dbReference>
<protein>
    <submittedName>
        <fullName evidence="7">S41 family peptidase</fullName>
    </submittedName>
</protein>
<evidence type="ECO:0000256" key="3">
    <source>
        <dbReference type="ARBA" id="ARBA00022801"/>
    </source>
</evidence>
<dbReference type="InterPro" id="IPR041489">
    <property type="entry name" value="PDZ_6"/>
</dbReference>
<dbReference type="InterPro" id="IPR029045">
    <property type="entry name" value="ClpP/crotonase-like_dom_sf"/>
</dbReference>
<dbReference type="Gene3D" id="3.90.226.10">
    <property type="entry name" value="2-enoyl-CoA Hydratase, Chain A, domain 1"/>
    <property type="match status" value="1"/>
</dbReference>
<dbReference type="InterPro" id="IPR004447">
    <property type="entry name" value="Peptidase_S41A"/>
</dbReference>
<dbReference type="CDD" id="cd06782">
    <property type="entry name" value="cpPDZ_CPP-like"/>
    <property type="match status" value="1"/>
</dbReference>
<evidence type="ECO:0000256" key="5">
    <source>
        <dbReference type="RuleBase" id="RU004404"/>
    </source>
</evidence>
<dbReference type="GO" id="GO:0004175">
    <property type="term" value="F:endopeptidase activity"/>
    <property type="evidence" value="ECO:0007669"/>
    <property type="project" value="TreeGrafter"/>
</dbReference>
<sequence length="540" mass="60269">MNMSNRKLNVFLPLLLAVVLALGMFLGHKMPGSGNNGATVFFTKPARGPLQEVMDLIKAKYVDTLNTDKLQQEAIEGLLSKLDPHSIYITPEELQRVNEDMDGNFEGIGVEFNITNDTVNVVSVLSGGPSETAGVQTGDKIIQVNDSLVAGNSITAEKIRRLLRGPAGSVVNTKILRQQKMITIPIKRGVIPLYSVDAAYMATPTVGYIKISRFSATTYDEFMKAMRKLTQAGMKELIIDLRQNPGGYLDAAVRVADELLDENKLIVYTKGKDFPRTDYKTKRPGLFERGPLAILTDEGSASASEILAGAIQDWDRGTIIGRRTFGKGLVQEQYDLDNGGALRLTVARYYVPSGRSIQKPYGKGHDDYNEDIMERLHHGELVNKDSIRINDTIPYKTAAGRRVYGGGGITPDFFIPFDTARFTPTLTAIYTRNTFSNFVYQYYTNNRAKFSAYKTVGDFVKDFQLSNEVMNEFKVFAKKDSVPGLDHLTPKDESEIRNRLKAVMARQLFRTEGFYETINQEDPMVKKALEVVTEEAKKEQ</sequence>
<evidence type="ECO:0000256" key="4">
    <source>
        <dbReference type="ARBA" id="ARBA00022825"/>
    </source>
</evidence>
<dbReference type="SMART" id="SM00228">
    <property type="entry name" value="PDZ"/>
    <property type="match status" value="1"/>
</dbReference>
<evidence type="ECO:0000313" key="8">
    <source>
        <dbReference type="Proteomes" id="UP000260644"/>
    </source>
</evidence>
<gene>
    <name evidence="7" type="ORF">DVR12_22105</name>
</gene>
<keyword evidence="8" id="KW-1185">Reference proteome</keyword>
<dbReference type="Gene3D" id="3.30.750.44">
    <property type="match status" value="1"/>
</dbReference>
<keyword evidence="2 5" id="KW-0645">Protease</keyword>
<reference evidence="7 8" key="1">
    <citation type="submission" date="2018-07" db="EMBL/GenBank/DDBJ databases">
        <title>Chitinophaga K2CV101002-2 sp. nov., isolated from a monsoon evergreen broad-leaved forest soil.</title>
        <authorList>
            <person name="Lv Y."/>
        </authorList>
    </citation>
    <scope>NUCLEOTIDE SEQUENCE [LARGE SCALE GENOMIC DNA]</scope>
    <source>
        <strain evidence="7 8">GDMCC 1.1288</strain>
    </source>
</reference>
<organism evidence="7 8">
    <name type="scientific">Chitinophaga silvatica</name>
    <dbReference type="NCBI Taxonomy" id="2282649"/>
    <lineage>
        <taxon>Bacteria</taxon>
        <taxon>Pseudomonadati</taxon>
        <taxon>Bacteroidota</taxon>
        <taxon>Chitinophagia</taxon>
        <taxon>Chitinophagales</taxon>
        <taxon>Chitinophagaceae</taxon>
        <taxon>Chitinophaga</taxon>
    </lineage>
</organism>
<dbReference type="SMART" id="SM00245">
    <property type="entry name" value="TSPc"/>
    <property type="match status" value="1"/>
</dbReference>
<dbReference type="PANTHER" id="PTHR32060">
    <property type="entry name" value="TAIL-SPECIFIC PROTEASE"/>
    <property type="match status" value="1"/>
</dbReference>
<dbReference type="EMBL" id="QPMM01000012">
    <property type="protein sequence ID" value="RFS19792.1"/>
    <property type="molecule type" value="Genomic_DNA"/>
</dbReference>
<dbReference type="PROSITE" id="PS50106">
    <property type="entry name" value="PDZ"/>
    <property type="match status" value="1"/>
</dbReference>
<dbReference type="AlphaFoldDB" id="A0A3E1Y570"/>
<dbReference type="SUPFAM" id="SSF52096">
    <property type="entry name" value="ClpP/crotonase"/>
    <property type="match status" value="1"/>
</dbReference>
<evidence type="ECO:0000259" key="6">
    <source>
        <dbReference type="PROSITE" id="PS50106"/>
    </source>
</evidence>
<feature type="domain" description="PDZ" evidence="6">
    <location>
        <begin position="94"/>
        <end position="170"/>
    </location>
</feature>
<dbReference type="InterPro" id="IPR005151">
    <property type="entry name" value="Tail-specific_protease"/>
</dbReference>
<dbReference type="InterPro" id="IPR036034">
    <property type="entry name" value="PDZ_sf"/>
</dbReference>
<comment type="caution">
    <text evidence="7">The sequence shown here is derived from an EMBL/GenBank/DDBJ whole genome shotgun (WGS) entry which is preliminary data.</text>
</comment>
<evidence type="ECO:0000256" key="1">
    <source>
        <dbReference type="ARBA" id="ARBA00009179"/>
    </source>
</evidence>
<evidence type="ECO:0000313" key="7">
    <source>
        <dbReference type="EMBL" id="RFS19792.1"/>
    </source>
</evidence>
<dbReference type="GO" id="GO:0007165">
    <property type="term" value="P:signal transduction"/>
    <property type="evidence" value="ECO:0007669"/>
    <property type="project" value="TreeGrafter"/>
</dbReference>
<keyword evidence="3 5" id="KW-0378">Hydrolase</keyword>
<keyword evidence="4 5" id="KW-0720">Serine protease</keyword>
<dbReference type="NCBIfam" id="TIGR00225">
    <property type="entry name" value="prc"/>
    <property type="match status" value="1"/>
</dbReference>
<dbReference type="SUPFAM" id="SSF50156">
    <property type="entry name" value="PDZ domain-like"/>
    <property type="match status" value="1"/>
</dbReference>
<dbReference type="Gene3D" id="2.30.42.10">
    <property type="match status" value="1"/>
</dbReference>
<dbReference type="Pfam" id="PF03572">
    <property type="entry name" value="Peptidase_S41"/>
    <property type="match status" value="1"/>
</dbReference>
<dbReference type="OrthoDB" id="9812068at2"/>
<proteinExistence type="inferred from homology"/>
<dbReference type="PANTHER" id="PTHR32060:SF30">
    <property type="entry name" value="CARBOXY-TERMINAL PROCESSING PROTEASE CTPA"/>
    <property type="match status" value="1"/>
</dbReference>
<accession>A0A3E1Y570</accession>
<dbReference type="GO" id="GO:0006508">
    <property type="term" value="P:proteolysis"/>
    <property type="evidence" value="ECO:0007669"/>
    <property type="project" value="UniProtKB-KW"/>
</dbReference>
<dbReference type="InterPro" id="IPR001478">
    <property type="entry name" value="PDZ"/>
</dbReference>
<dbReference type="CDD" id="cd07560">
    <property type="entry name" value="Peptidase_S41_CPP"/>
    <property type="match status" value="1"/>
</dbReference>
<comment type="similarity">
    <text evidence="1 5">Belongs to the peptidase S41A family.</text>
</comment>
<name>A0A3E1Y570_9BACT</name>
<dbReference type="Proteomes" id="UP000260644">
    <property type="component" value="Unassembled WGS sequence"/>
</dbReference>
<evidence type="ECO:0000256" key="2">
    <source>
        <dbReference type="ARBA" id="ARBA00022670"/>
    </source>
</evidence>
<dbReference type="Pfam" id="PF17820">
    <property type="entry name" value="PDZ_6"/>
    <property type="match status" value="1"/>
</dbReference>
<dbReference type="GO" id="GO:0008236">
    <property type="term" value="F:serine-type peptidase activity"/>
    <property type="evidence" value="ECO:0007669"/>
    <property type="project" value="UniProtKB-KW"/>
</dbReference>